<keyword evidence="6" id="KW-1185">Reference proteome</keyword>
<dbReference type="InParanoid" id="A0A0H2RSU0"/>
<dbReference type="EMBL" id="KQ085976">
    <property type="protein sequence ID" value="KLO12508.1"/>
    <property type="molecule type" value="Genomic_DNA"/>
</dbReference>
<proteinExistence type="predicted"/>
<protein>
    <submittedName>
        <fullName evidence="5">WD40 repeat-like protein</fullName>
    </submittedName>
</protein>
<evidence type="ECO:0000313" key="5">
    <source>
        <dbReference type="EMBL" id="KLO12508.1"/>
    </source>
</evidence>
<dbReference type="PROSITE" id="PS50294">
    <property type="entry name" value="WD_REPEATS_REGION"/>
    <property type="match status" value="5"/>
</dbReference>
<evidence type="ECO:0000256" key="2">
    <source>
        <dbReference type="ARBA" id="ARBA00022737"/>
    </source>
</evidence>
<dbReference type="PROSITE" id="PS50181">
    <property type="entry name" value="FBOX"/>
    <property type="match status" value="1"/>
</dbReference>
<dbReference type="OrthoDB" id="19711at2759"/>
<feature type="domain" description="F-box" evidence="4">
    <location>
        <begin position="154"/>
        <end position="200"/>
    </location>
</feature>
<dbReference type="Pfam" id="PF12937">
    <property type="entry name" value="F-box-like"/>
    <property type="match status" value="1"/>
</dbReference>
<dbReference type="Pfam" id="PF00400">
    <property type="entry name" value="WD40"/>
    <property type="match status" value="7"/>
</dbReference>
<dbReference type="InterPro" id="IPR020472">
    <property type="entry name" value="WD40_PAC1"/>
</dbReference>
<dbReference type="Gene3D" id="1.20.1280.50">
    <property type="match status" value="1"/>
</dbReference>
<evidence type="ECO:0000313" key="6">
    <source>
        <dbReference type="Proteomes" id="UP000053477"/>
    </source>
</evidence>
<dbReference type="SMART" id="SM00256">
    <property type="entry name" value="FBOX"/>
    <property type="match status" value="1"/>
</dbReference>
<dbReference type="InterPro" id="IPR001680">
    <property type="entry name" value="WD40_rpt"/>
</dbReference>
<sequence>MRRKDADVDIVDGSFAAVPASQVVTRPPSPTPTADYSIVSPPSPMSFVHVIPPVHVPNGIYDVFTSPTSGPAGTPNCTLFISPKQGSTSMKRTPSKVGKAAQRLWDALSSPVGKRRRTRFGNCSHVYDGLPLDGEEGELVDEACVIAIRPDTGIDILGNLPPEVALLVFSFLDMPSVLACRTVCKYWSALSYDSIIWRELFYDRGWRVDEKRVSASTNSNSAKRTIFMHRPPLSLDWQHLYVSRLKLERCWNKGEPKATTIAGHEDSVYCLEFDSKKIVTGSRDRSIKIWDIASGKMRAKLVGHNGSVLCLKFDKVQFPTVGAEDDDDDLLGNGFLISGSSDCNVFVWDLRRLKKAPKDEKTHGPKQLVKRVLKGHSNGVLDLKTDKNWIVSCSKDALIRVWDRKTFSLFTTLHGHEGPVNAIGLQDGKVVSASGDGTMMLWDIATGNHIRTFDGHNRGLACIEFKDDTIISGSNDCKIKIWNAKTGECIKTLSGHKSLVRALTFDPASRRLVSASYDRSVKVWDMDSGKVLREFKGHTSHVLDVKFDVSRIVSASHDRKIIVLDFGYELDTSLFI</sequence>
<gene>
    <name evidence="5" type="ORF">SCHPADRAFT_829440</name>
</gene>
<dbReference type="InterPro" id="IPR001810">
    <property type="entry name" value="F-box_dom"/>
</dbReference>
<reference evidence="5 6" key="1">
    <citation type="submission" date="2015-04" db="EMBL/GenBank/DDBJ databases">
        <title>Complete genome sequence of Schizopora paradoxa KUC8140, a cosmopolitan wood degrader in East Asia.</title>
        <authorList>
            <consortium name="DOE Joint Genome Institute"/>
            <person name="Min B."/>
            <person name="Park H."/>
            <person name="Jang Y."/>
            <person name="Kim J.-J."/>
            <person name="Kim K.H."/>
            <person name="Pangilinan J."/>
            <person name="Lipzen A."/>
            <person name="Riley R."/>
            <person name="Grigoriev I.V."/>
            <person name="Spatafora J.W."/>
            <person name="Choi I.-G."/>
        </authorList>
    </citation>
    <scope>NUCLEOTIDE SEQUENCE [LARGE SCALE GENOMIC DNA]</scope>
    <source>
        <strain evidence="5 6">KUC8140</strain>
    </source>
</reference>
<dbReference type="PROSITE" id="PS50082">
    <property type="entry name" value="WD_REPEATS_2"/>
    <property type="match status" value="5"/>
</dbReference>
<organism evidence="5 6">
    <name type="scientific">Schizopora paradoxa</name>
    <dbReference type="NCBI Taxonomy" id="27342"/>
    <lineage>
        <taxon>Eukaryota</taxon>
        <taxon>Fungi</taxon>
        <taxon>Dikarya</taxon>
        <taxon>Basidiomycota</taxon>
        <taxon>Agaricomycotina</taxon>
        <taxon>Agaricomycetes</taxon>
        <taxon>Hymenochaetales</taxon>
        <taxon>Schizoporaceae</taxon>
        <taxon>Schizopora</taxon>
    </lineage>
</organism>
<dbReference type="InterPro" id="IPR050995">
    <property type="entry name" value="WD-F-box_domain-protein"/>
</dbReference>
<dbReference type="PROSITE" id="PS00678">
    <property type="entry name" value="WD_REPEATS_1"/>
    <property type="match status" value="4"/>
</dbReference>
<dbReference type="InterPro" id="IPR036047">
    <property type="entry name" value="F-box-like_dom_sf"/>
</dbReference>
<dbReference type="STRING" id="27342.A0A0H2RSU0"/>
<evidence type="ECO:0000256" key="3">
    <source>
        <dbReference type="PROSITE-ProRule" id="PRU00221"/>
    </source>
</evidence>
<dbReference type="SUPFAM" id="SSF50978">
    <property type="entry name" value="WD40 repeat-like"/>
    <property type="match status" value="1"/>
</dbReference>
<dbReference type="InterPro" id="IPR036322">
    <property type="entry name" value="WD40_repeat_dom_sf"/>
</dbReference>
<dbReference type="Proteomes" id="UP000053477">
    <property type="component" value="Unassembled WGS sequence"/>
</dbReference>
<evidence type="ECO:0000256" key="1">
    <source>
        <dbReference type="ARBA" id="ARBA00022574"/>
    </source>
</evidence>
<feature type="repeat" description="WD" evidence="3">
    <location>
        <begin position="453"/>
        <end position="492"/>
    </location>
</feature>
<dbReference type="AlphaFoldDB" id="A0A0H2RSU0"/>
<dbReference type="Gene3D" id="2.130.10.10">
    <property type="entry name" value="YVTN repeat-like/Quinoprotein amine dehydrogenase"/>
    <property type="match status" value="2"/>
</dbReference>
<keyword evidence="1 3" id="KW-0853">WD repeat</keyword>
<feature type="repeat" description="WD" evidence="3">
    <location>
        <begin position="493"/>
        <end position="534"/>
    </location>
</feature>
<name>A0A0H2RSU0_9AGAM</name>
<feature type="repeat" description="WD" evidence="3">
    <location>
        <begin position="261"/>
        <end position="300"/>
    </location>
</feature>
<dbReference type="SUPFAM" id="SSF81383">
    <property type="entry name" value="F-box domain"/>
    <property type="match status" value="1"/>
</dbReference>
<dbReference type="InterPro" id="IPR015943">
    <property type="entry name" value="WD40/YVTN_repeat-like_dom_sf"/>
</dbReference>
<dbReference type="PRINTS" id="PR00320">
    <property type="entry name" value="GPROTEINBRPT"/>
</dbReference>
<feature type="repeat" description="WD" evidence="3">
    <location>
        <begin position="413"/>
        <end position="452"/>
    </location>
</feature>
<dbReference type="PANTHER" id="PTHR14604:SF4">
    <property type="entry name" value="F-BOX DOMAIN-CONTAINING PROTEIN"/>
    <property type="match status" value="1"/>
</dbReference>
<dbReference type="CDD" id="cd00200">
    <property type="entry name" value="WD40"/>
    <property type="match status" value="1"/>
</dbReference>
<feature type="repeat" description="WD" evidence="3">
    <location>
        <begin position="373"/>
        <end position="412"/>
    </location>
</feature>
<dbReference type="SMART" id="SM00320">
    <property type="entry name" value="WD40"/>
    <property type="match status" value="7"/>
</dbReference>
<dbReference type="PANTHER" id="PTHR14604">
    <property type="entry name" value="WD40 REPEAT PF20"/>
    <property type="match status" value="1"/>
</dbReference>
<keyword evidence="2" id="KW-0677">Repeat</keyword>
<accession>A0A0H2RSU0</accession>
<evidence type="ECO:0000259" key="4">
    <source>
        <dbReference type="PROSITE" id="PS50181"/>
    </source>
</evidence>
<dbReference type="InterPro" id="IPR019775">
    <property type="entry name" value="WD40_repeat_CS"/>
</dbReference>